<dbReference type="InterPro" id="IPR000257">
    <property type="entry name" value="Uroporphyrinogen_deCOase"/>
</dbReference>
<evidence type="ECO:0000256" key="1">
    <source>
        <dbReference type="ARBA" id="ARBA00004514"/>
    </source>
</evidence>
<dbReference type="PANTHER" id="PTHR21091:SF169">
    <property type="entry name" value="UROPORPHYRINOGEN DECARBOXYLASE"/>
    <property type="match status" value="1"/>
</dbReference>
<dbReference type="FunFam" id="3.20.20.210:FF:000008">
    <property type="entry name" value="Uroporphyrinogen decarboxylase"/>
    <property type="match status" value="1"/>
</dbReference>
<dbReference type="PROSITE" id="PS00907">
    <property type="entry name" value="UROD_2"/>
    <property type="match status" value="1"/>
</dbReference>
<dbReference type="EMBL" id="JAGHQM010000062">
    <property type="protein sequence ID" value="KAH0565764.1"/>
    <property type="molecule type" value="Genomic_DNA"/>
</dbReference>
<evidence type="ECO:0000256" key="10">
    <source>
        <dbReference type="ARBA" id="ARBA00023244"/>
    </source>
</evidence>
<evidence type="ECO:0000256" key="3">
    <source>
        <dbReference type="ARBA" id="ARBA00009935"/>
    </source>
</evidence>
<evidence type="ECO:0000256" key="12">
    <source>
        <dbReference type="ARBA" id="ARBA00047341"/>
    </source>
</evidence>
<dbReference type="InterPro" id="IPR006361">
    <property type="entry name" value="Uroporphyrinogen_deCO2ase_HemE"/>
</dbReference>
<comment type="pathway">
    <text evidence="2">Porphyrin-containing compound metabolism; protoporphyrin-IX biosynthesis; coproporphyrinogen-III from 5-aminolevulinate: step 4/4.</text>
</comment>
<comment type="caution">
    <text evidence="15">The sequence shown here is derived from an EMBL/GenBank/DDBJ whole genome shotgun (WGS) entry which is preliminary data.</text>
</comment>
<evidence type="ECO:0000256" key="11">
    <source>
        <dbReference type="ARBA" id="ARBA00045708"/>
    </source>
</evidence>
<dbReference type="EC" id="4.1.1.37" evidence="5"/>
<evidence type="ECO:0000256" key="13">
    <source>
        <dbReference type="ARBA" id="ARBA00048411"/>
    </source>
</evidence>
<evidence type="ECO:0000256" key="4">
    <source>
        <dbReference type="ARBA" id="ARBA00011738"/>
    </source>
</evidence>
<evidence type="ECO:0000313" key="16">
    <source>
        <dbReference type="Proteomes" id="UP000750711"/>
    </source>
</evidence>
<evidence type="ECO:0000256" key="6">
    <source>
        <dbReference type="ARBA" id="ARBA00014308"/>
    </source>
</evidence>
<dbReference type="CDD" id="cd00717">
    <property type="entry name" value="URO-D"/>
    <property type="match status" value="1"/>
</dbReference>
<comment type="similarity">
    <text evidence="3">Belongs to the uroporphyrinogen decarboxylase family.</text>
</comment>
<comment type="subunit">
    <text evidence="4">Homodimer.</text>
</comment>
<comment type="catalytic activity">
    <reaction evidence="13">
        <text>uroporphyrinogen III + 4 H(+) = coproporphyrinogen III + 4 CO2</text>
        <dbReference type="Rhea" id="RHEA:19865"/>
        <dbReference type="ChEBI" id="CHEBI:15378"/>
        <dbReference type="ChEBI" id="CHEBI:16526"/>
        <dbReference type="ChEBI" id="CHEBI:57308"/>
        <dbReference type="ChEBI" id="CHEBI:57309"/>
        <dbReference type="EC" id="4.1.1.37"/>
    </reaction>
    <physiologicalReaction direction="left-to-right" evidence="13">
        <dbReference type="Rhea" id="RHEA:19866"/>
    </physiologicalReaction>
</comment>
<dbReference type="AlphaFoldDB" id="A0A9P8LIA6"/>
<dbReference type="SUPFAM" id="SSF51726">
    <property type="entry name" value="UROD/MetE-like"/>
    <property type="match status" value="1"/>
</dbReference>
<keyword evidence="7" id="KW-0963">Cytoplasm</keyword>
<evidence type="ECO:0000256" key="7">
    <source>
        <dbReference type="ARBA" id="ARBA00022490"/>
    </source>
</evidence>
<name>A0A9P8LIA6_9PEZI</name>
<dbReference type="NCBIfam" id="TIGR01464">
    <property type="entry name" value="hemE"/>
    <property type="match status" value="1"/>
</dbReference>
<comment type="function">
    <text evidence="11">Catalyzes the sequential decarboxylation of the four acetate side chains of uroporphyrinogen to form coproporphyrinogen and participates in the fifth step in the heme biosynthetic pathway. Isomer I or isomer III of uroporphyrinogen may serve as substrate, but only coproporphyrinogen III can ultimately be converted to heme. In vitro also decarboxylates pentacarboxylate porphyrinogen I.</text>
</comment>
<dbReference type="GO" id="GO:0004853">
    <property type="term" value="F:uroporphyrinogen decarboxylase activity"/>
    <property type="evidence" value="ECO:0007669"/>
    <property type="project" value="UniProtKB-EC"/>
</dbReference>
<keyword evidence="9" id="KW-0456">Lyase</keyword>
<evidence type="ECO:0000256" key="2">
    <source>
        <dbReference type="ARBA" id="ARBA00004804"/>
    </source>
</evidence>
<dbReference type="GO" id="GO:0006783">
    <property type="term" value="P:heme biosynthetic process"/>
    <property type="evidence" value="ECO:0007669"/>
    <property type="project" value="TreeGrafter"/>
</dbReference>
<dbReference type="InterPro" id="IPR038071">
    <property type="entry name" value="UROD/MetE-like_sf"/>
</dbReference>
<dbReference type="GO" id="GO:0005829">
    <property type="term" value="C:cytosol"/>
    <property type="evidence" value="ECO:0007669"/>
    <property type="project" value="UniProtKB-SubCell"/>
</dbReference>
<keyword evidence="8" id="KW-0210">Decarboxylase</keyword>
<evidence type="ECO:0000313" key="15">
    <source>
        <dbReference type="EMBL" id="KAH0565764.1"/>
    </source>
</evidence>
<keyword evidence="10" id="KW-0627">Porphyrin biosynthesis</keyword>
<keyword evidence="16" id="KW-1185">Reference proteome</keyword>
<reference evidence="15" key="1">
    <citation type="submission" date="2021-03" db="EMBL/GenBank/DDBJ databases">
        <title>Comparative genomics and phylogenomic investigation of the class Geoglossomycetes provide insights into ecological specialization and systematics.</title>
        <authorList>
            <person name="Melie T."/>
            <person name="Pirro S."/>
            <person name="Miller A.N."/>
            <person name="Quandt A."/>
        </authorList>
    </citation>
    <scope>NUCLEOTIDE SEQUENCE</scope>
    <source>
        <strain evidence="15">CAQ_001_2017</strain>
    </source>
</reference>
<dbReference type="Proteomes" id="UP000750711">
    <property type="component" value="Unassembled WGS sequence"/>
</dbReference>
<protein>
    <recommendedName>
        <fullName evidence="6">Uroporphyrinogen decarboxylase</fullName>
        <ecNumber evidence="5">4.1.1.37</ecNumber>
    </recommendedName>
</protein>
<sequence length="343" mass="37941">MAEHNFEPLKNDLLLRAAVGDRDFFTCCRSPEIACALTLLPIDKYDGLLDAAIIFSDILVIPQALGMVVEMVSGEGPHFPQRLKTPLATEDDRQYDEIMEKDVDVKKELGYVLDAITLTRQKLDGRVPLIGFCGAPWTLLSYMVEGGGSKLFIAAKTWIYRYPEESKKLLQKIADLCVEFLAQQVAAGAQMIQVFDSWAGELSPASFKTFALPYLRHIASALPDRLAELNQARVPMTVFAKGAWYALDELCESGFDVVSLDWLQDPAEAMRIARGRVTLQGNADPGILYGTKEAITATVEEMVMGFGGGKKGWIANLGHGITPLVQPEDLRFFLEEIHRIGGR</sequence>
<proteinExistence type="inferred from homology"/>
<gene>
    <name evidence="15" type="ORF">GP486_000834</name>
</gene>
<dbReference type="PANTHER" id="PTHR21091">
    <property type="entry name" value="METHYLTETRAHYDROFOLATE:HOMOCYSTEINE METHYLTRANSFERASE RELATED"/>
    <property type="match status" value="1"/>
</dbReference>
<accession>A0A9P8LIA6</accession>
<evidence type="ECO:0000256" key="8">
    <source>
        <dbReference type="ARBA" id="ARBA00022793"/>
    </source>
</evidence>
<organism evidence="15 16">
    <name type="scientific">Trichoglossum hirsutum</name>
    <dbReference type="NCBI Taxonomy" id="265104"/>
    <lineage>
        <taxon>Eukaryota</taxon>
        <taxon>Fungi</taxon>
        <taxon>Dikarya</taxon>
        <taxon>Ascomycota</taxon>
        <taxon>Pezizomycotina</taxon>
        <taxon>Geoglossomycetes</taxon>
        <taxon>Geoglossales</taxon>
        <taxon>Geoglossaceae</taxon>
        <taxon>Trichoglossum</taxon>
    </lineage>
</organism>
<dbReference type="Pfam" id="PF01208">
    <property type="entry name" value="URO-D"/>
    <property type="match status" value="1"/>
</dbReference>
<evidence type="ECO:0000256" key="9">
    <source>
        <dbReference type="ARBA" id="ARBA00023239"/>
    </source>
</evidence>
<dbReference type="Gene3D" id="3.20.20.210">
    <property type="match status" value="1"/>
</dbReference>
<evidence type="ECO:0000256" key="5">
    <source>
        <dbReference type="ARBA" id="ARBA00012288"/>
    </source>
</evidence>
<comment type="catalytic activity">
    <reaction evidence="12">
        <text>uroporphyrinogen I + 4 H(+) = coproporphyrinogen I + 4 CO2</text>
        <dbReference type="Rhea" id="RHEA:31239"/>
        <dbReference type="ChEBI" id="CHEBI:15378"/>
        <dbReference type="ChEBI" id="CHEBI:16526"/>
        <dbReference type="ChEBI" id="CHEBI:62626"/>
        <dbReference type="ChEBI" id="CHEBI:62631"/>
    </reaction>
    <physiologicalReaction direction="left-to-right" evidence="12">
        <dbReference type="Rhea" id="RHEA:31240"/>
    </physiologicalReaction>
</comment>
<comment type="subcellular location">
    <subcellularLocation>
        <location evidence="1">Cytoplasm</location>
        <location evidence="1">Cytosol</location>
    </subcellularLocation>
</comment>
<feature type="domain" description="Uroporphyrinogen decarboxylase (URO-D)" evidence="14">
    <location>
        <begin position="130"/>
        <end position="146"/>
    </location>
</feature>
<evidence type="ECO:0000259" key="14">
    <source>
        <dbReference type="PROSITE" id="PS00907"/>
    </source>
</evidence>